<feature type="transmembrane region" description="Helical" evidence="2">
    <location>
        <begin position="81"/>
        <end position="104"/>
    </location>
</feature>
<dbReference type="OrthoDB" id="10503883at2759"/>
<keyword evidence="2" id="KW-0812">Transmembrane</keyword>
<keyword evidence="2" id="KW-0472">Membrane</keyword>
<protein>
    <submittedName>
        <fullName evidence="3">Uncharacterized protein</fullName>
    </submittedName>
</protein>
<evidence type="ECO:0000256" key="2">
    <source>
        <dbReference type="SAM" id="Phobius"/>
    </source>
</evidence>
<reference evidence="3" key="2">
    <citation type="submission" date="2015-06" db="UniProtKB">
        <authorList>
            <consortium name="EnsemblMetazoa"/>
        </authorList>
    </citation>
    <scope>IDENTIFICATION</scope>
</reference>
<dbReference type="Proteomes" id="UP000015104">
    <property type="component" value="Unassembled WGS sequence"/>
</dbReference>
<feature type="compositionally biased region" description="Low complexity" evidence="1">
    <location>
        <begin position="353"/>
        <end position="364"/>
    </location>
</feature>
<keyword evidence="4" id="KW-1185">Reference proteome</keyword>
<proteinExistence type="predicted"/>
<dbReference type="KEGG" id="tut:107361915"/>
<dbReference type="EMBL" id="CAEY01001874">
    <property type="status" value="NOT_ANNOTATED_CDS"/>
    <property type="molecule type" value="Genomic_DNA"/>
</dbReference>
<accession>T1K8G0</accession>
<evidence type="ECO:0000313" key="4">
    <source>
        <dbReference type="Proteomes" id="UP000015104"/>
    </source>
</evidence>
<sequence length="404" mass="43943">MEQVYVIKLKELPQPPASTTSTTTIDGTTINGIKVNSPFEGKDLNRQSLFGLSIFQLILGLLSIIFSLVGATRDWTHSFGVFSGLVYIVTSAAGILASEGPVSYIEPSASTSFSWVSFSRSSSFIWITLGGQFITLIISTLFTWLTMFGVICSFNTTINLQTSLITANGLQFILSLFSSFILCRILNPDFLTEYLPSWPDKPKVSSKIIVKTSIYPGVLKSDNFSRLLGPNCIVSLVPPNNNNLNRQAAIGGMQPIQVHDQATETEPDSLLDEMNMLSSTPKYFSKSTSSISSVSTASISAERFSPEIDIEILPTSEFEATVETAIEQKVEPDVEPDLKIVPSPEAEIDSGSEKIISSSSPSTESDSEQDSYSNADLNEHLKCQSLRSNNLHHTIAATATTAIH</sequence>
<evidence type="ECO:0000256" key="1">
    <source>
        <dbReference type="SAM" id="MobiDB-lite"/>
    </source>
</evidence>
<feature type="region of interest" description="Disordered" evidence="1">
    <location>
        <begin position="330"/>
        <end position="374"/>
    </location>
</feature>
<organism evidence="3 4">
    <name type="scientific">Tetranychus urticae</name>
    <name type="common">Two-spotted spider mite</name>
    <dbReference type="NCBI Taxonomy" id="32264"/>
    <lineage>
        <taxon>Eukaryota</taxon>
        <taxon>Metazoa</taxon>
        <taxon>Ecdysozoa</taxon>
        <taxon>Arthropoda</taxon>
        <taxon>Chelicerata</taxon>
        <taxon>Arachnida</taxon>
        <taxon>Acari</taxon>
        <taxon>Acariformes</taxon>
        <taxon>Trombidiformes</taxon>
        <taxon>Prostigmata</taxon>
        <taxon>Eleutherengona</taxon>
        <taxon>Raphignathae</taxon>
        <taxon>Tetranychoidea</taxon>
        <taxon>Tetranychidae</taxon>
        <taxon>Tetranychus</taxon>
    </lineage>
</organism>
<feature type="transmembrane region" description="Helical" evidence="2">
    <location>
        <begin position="124"/>
        <end position="152"/>
    </location>
</feature>
<evidence type="ECO:0000313" key="3">
    <source>
        <dbReference type="EnsemblMetazoa" id="tetur07g01200.1"/>
    </source>
</evidence>
<name>T1K8G0_TETUR</name>
<dbReference type="AlphaFoldDB" id="T1K8G0"/>
<keyword evidence="2" id="KW-1133">Transmembrane helix</keyword>
<gene>
    <name evidence="3" type="primary">107361915</name>
</gene>
<feature type="transmembrane region" description="Helical" evidence="2">
    <location>
        <begin position="49"/>
        <end position="69"/>
    </location>
</feature>
<feature type="transmembrane region" description="Helical" evidence="2">
    <location>
        <begin position="164"/>
        <end position="182"/>
    </location>
</feature>
<dbReference type="EnsemblMetazoa" id="tetur07g01200.1">
    <property type="protein sequence ID" value="tetur07g01200.1"/>
    <property type="gene ID" value="tetur07g01200"/>
</dbReference>
<reference evidence="4" key="1">
    <citation type="submission" date="2011-08" db="EMBL/GenBank/DDBJ databases">
        <authorList>
            <person name="Rombauts S."/>
        </authorList>
    </citation>
    <scope>NUCLEOTIDE SEQUENCE</scope>
    <source>
        <strain evidence="4">London</strain>
    </source>
</reference>
<dbReference type="HOGENOM" id="CLU_682123_0_0_1"/>